<dbReference type="STRING" id="768700.MSU_0204"/>
<keyword evidence="1" id="KW-0812">Transmembrane</keyword>
<evidence type="ECO:0000256" key="1">
    <source>
        <dbReference type="SAM" id="Phobius"/>
    </source>
</evidence>
<evidence type="ECO:0000313" key="2">
    <source>
        <dbReference type="EMBL" id="ADX97748.1"/>
    </source>
</evidence>
<protein>
    <submittedName>
        <fullName evidence="2">Uncharacterized protein</fullName>
    </submittedName>
</protein>
<dbReference type="AlphaFoldDB" id="F0QQH8"/>
<dbReference type="Proteomes" id="UP000007484">
    <property type="component" value="Chromosome"/>
</dbReference>
<dbReference type="KEGG" id="mss:MSU_0204"/>
<feature type="transmembrane region" description="Helical" evidence="1">
    <location>
        <begin position="6"/>
        <end position="23"/>
    </location>
</feature>
<keyword evidence="1" id="KW-1133">Transmembrane helix</keyword>
<dbReference type="HOGENOM" id="CLU_1370889_0_0_14"/>
<name>F0QQH8_MYCSL</name>
<dbReference type="RefSeq" id="WP_013609696.1">
    <property type="nucleotide sequence ID" value="NC_015155.1"/>
</dbReference>
<dbReference type="EMBL" id="CP002525">
    <property type="protein sequence ID" value="ADX97748.1"/>
    <property type="molecule type" value="Genomic_DNA"/>
</dbReference>
<gene>
    <name evidence="2" type="ordered locus">MSU_0204</name>
</gene>
<keyword evidence="3" id="KW-1185">Reference proteome</keyword>
<organism evidence="2 3">
    <name type="scientific">Mycoplasma suis (strain Illinois)</name>
    <dbReference type="NCBI Taxonomy" id="768700"/>
    <lineage>
        <taxon>Bacteria</taxon>
        <taxon>Bacillati</taxon>
        <taxon>Mycoplasmatota</taxon>
        <taxon>Mollicutes</taxon>
        <taxon>Mycoplasmataceae</taxon>
        <taxon>Mycoplasma</taxon>
    </lineage>
</organism>
<keyword evidence="1" id="KW-0472">Membrane</keyword>
<sequence>MKIIPVILGIAGVIGGGSFYLMNNPETFKGFFSRKTIKEEESYSRAKKNGKVIAQFIYKDDYFGSSSEVTGTLKAKCEYWTELNKESRKVMSESECQELIEELPEIKNGNKPIRFLKFDERGNFAIPKEYFYFLREDEDYLLSMLRGEQISEGPWTCSSKQKIDSKELIIKCEKNQN</sequence>
<evidence type="ECO:0000313" key="3">
    <source>
        <dbReference type="Proteomes" id="UP000007484"/>
    </source>
</evidence>
<accession>F0QQH8</accession>
<reference evidence="2 3" key="1">
    <citation type="journal article" date="2011" name="J. Bacteriol.">
        <title>Complete genome sequences of two hemotropic Mycoplasmas, Mycoplasma haemofelis strain Ohio2 and Mycoplasma suis strain Illinois.</title>
        <authorList>
            <person name="Messick J.B."/>
            <person name="Santos A.P."/>
            <person name="Guimaraes A.M."/>
        </authorList>
    </citation>
    <scope>NUCLEOTIDE SEQUENCE [LARGE SCALE GENOMIC DNA]</scope>
    <source>
        <strain evidence="2 3">Illinois</strain>
    </source>
</reference>
<proteinExistence type="predicted"/>